<protein>
    <submittedName>
        <fullName evidence="1">Uncharacterized protein</fullName>
    </submittedName>
</protein>
<sequence>MGYGVSKKIVGKSIYLAYGDGKDYLVIYDEYTDFVELVFTVKRRKWVEVTDNAIIEYVMEAIKENRLKDIHSMSFPRYPERKVDER</sequence>
<dbReference type="RefSeq" id="WP_074592821.1">
    <property type="nucleotide sequence ID" value="NZ_FNBS01000069.1"/>
</dbReference>
<reference evidence="1 2" key="1">
    <citation type="submission" date="2016-10" db="EMBL/GenBank/DDBJ databases">
        <authorList>
            <person name="de Groot N.N."/>
        </authorList>
    </citation>
    <scope>NUCLEOTIDE SEQUENCE [LARGE SCALE GENOMIC DNA]</scope>
    <source>
        <strain evidence="1 2">DSM 569</strain>
    </source>
</reference>
<gene>
    <name evidence="1" type="ORF">SAMN04244560_02265</name>
</gene>
<accession>A0A1G7TTJ8</accession>
<dbReference type="AlphaFoldDB" id="A0A1G7TTJ8"/>
<dbReference type="Proteomes" id="UP000183404">
    <property type="component" value="Unassembled WGS sequence"/>
</dbReference>
<evidence type="ECO:0000313" key="1">
    <source>
        <dbReference type="EMBL" id="SDG38598.1"/>
    </source>
</evidence>
<proteinExistence type="predicted"/>
<evidence type="ECO:0000313" key="2">
    <source>
        <dbReference type="Proteomes" id="UP000183404"/>
    </source>
</evidence>
<name>A0A1G7TTJ8_THETY</name>
<organism evidence="1 2">
    <name type="scientific">Thermoanaerobacter thermohydrosulfuricus</name>
    <name type="common">Clostridium thermohydrosulfuricum</name>
    <dbReference type="NCBI Taxonomy" id="1516"/>
    <lineage>
        <taxon>Bacteria</taxon>
        <taxon>Bacillati</taxon>
        <taxon>Bacillota</taxon>
        <taxon>Clostridia</taxon>
        <taxon>Thermoanaerobacterales</taxon>
        <taxon>Thermoanaerobacteraceae</taxon>
        <taxon>Thermoanaerobacter</taxon>
    </lineage>
</organism>
<dbReference type="EMBL" id="FNBS01000069">
    <property type="protein sequence ID" value="SDG38598.1"/>
    <property type="molecule type" value="Genomic_DNA"/>
</dbReference>